<dbReference type="PANTHER" id="PTHR10039">
    <property type="entry name" value="AMELOGENIN"/>
    <property type="match status" value="1"/>
</dbReference>
<dbReference type="GeneID" id="18829640"/>
<feature type="region of interest" description="Disordered" evidence="2">
    <location>
        <begin position="1"/>
        <end position="25"/>
    </location>
</feature>
<feature type="non-terminal residue" evidence="4">
    <location>
        <position position="1"/>
    </location>
</feature>
<evidence type="ECO:0000256" key="1">
    <source>
        <dbReference type="ARBA" id="ARBA00022737"/>
    </source>
</evidence>
<protein>
    <recommendedName>
        <fullName evidence="3">Nephrocystin 3-like N-terminal domain-containing protein</fullName>
    </recommendedName>
</protein>
<reference evidence="5" key="1">
    <citation type="journal article" date="2012" name="Proc. Natl. Acad. Sci. U.S.A.">
        <title>Genome sequence of the button mushroom Agaricus bisporus reveals mechanisms governing adaptation to a humic-rich ecological niche.</title>
        <authorList>
            <person name="Morin E."/>
            <person name="Kohler A."/>
            <person name="Baker A.R."/>
            <person name="Foulongne-Oriol M."/>
            <person name="Lombard V."/>
            <person name="Nagy L.G."/>
            <person name="Ohm R.A."/>
            <person name="Patyshakuliyeva A."/>
            <person name="Brun A."/>
            <person name="Aerts A.L."/>
            <person name="Bailey A.M."/>
            <person name="Billette C."/>
            <person name="Coutinho P.M."/>
            <person name="Deakin G."/>
            <person name="Doddapaneni H."/>
            <person name="Floudas D."/>
            <person name="Grimwood J."/>
            <person name="Hilden K."/>
            <person name="Kuees U."/>
            <person name="LaButti K.M."/>
            <person name="Lapidus A."/>
            <person name="Lindquist E.A."/>
            <person name="Lucas S.M."/>
            <person name="Murat C."/>
            <person name="Riley R.W."/>
            <person name="Salamov A.A."/>
            <person name="Schmutz J."/>
            <person name="Subramanian V."/>
            <person name="Woesten H.A.B."/>
            <person name="Xu J."/>
            <person name="Eastwood D.C."/>
            <person name="Foster G.D."/>
            <person name="Sonnenberg A.S."/>
            <person name="Cullen D."/>
            <person name="de Vries R.P."/>
            <person name="Lundell T."/>
            <person name="Hibbett D.S."/>
            <person name="Henrissat B."/>
            <person name="Burton K.S."/>
            <person name="Kerrigan R.W."/>
            <person name="Challen M.P."/>
            <person name="Grigoriev I.V."/>
            <person name="Martin F."/>
        </authorList>
    </citation>
    <scope>NUCLEOTIDE SEQUENCE [LARGE SCALE GENOMIC DNA]</scope>
    <source>
        <strain evidence="5">JB137-S8 / ATCC MYA-4627 / FGSC 10392</strain>
    </source>
</reference>
<feature type="domain" description="Nephrocystin 3-like N-terminal" evidence="3">
    <location>
        <begin position="32"/>
        <end position="193"/>
    </location>
</feature>
<sequence length="389" mass="43418">LSEHMIQGAAHDASAREPPPRCHPGTRIKINEHIITWFYDEEKKELLIWVYGPAGVGKSAIMQTLAQKLTESGHLGASVFISRPNKRNDSRKLIITIAYQLAVNIEDYCAFITDKLGRDPDLVNKGMEEQFKAFIVEPFVWKKIGAGAGPRGILLDGLDELDEHQPQRKIIRLIADFIVEHPDVPLLWAIASRPEPHISDTFNEAKVVPTYWKQYVPANSEESRRDVAIFLRASLERIQKESPRSVPKQWPSEEQFSYLAAAASGLFALADTAVRFIEDPRYANPDKRLAQVLSALNGLTAPSDSQPFAPLDALYTSILSSIPFDVWSNTKRILGALLYVQGEGTRLVLRRLGPLSVMLDLDLGDIYASVHGCYSLLNVSNSEHPDQQG</sequence>
<dbReference type="InterPro" id="IPR027417">
    <property type="entry name" value="P-loop_NTPase"/>
</dbReference>
<proteinExistence type="predicted"/>
<gene>
    <name evidence="4" type="ORF">AGABI1DRAFT_46434</name>
</gene>
<dbReference type="RefSeq" id="XP_007333886.1">
    <property type="nucleotide sequence ID" value="XM_007333824.1"/>
</dbReference>
<dbReference type="InterPro" id="IPR056884">
    <property type="entry name" value="NPHP3-like_N"/>
</dbReference>
<keyword evidence="5" id="KW-1185">Reference proteome</keyword>
<organism evidence="4 5">
    <name type="scientific">Agaricus bisporus var. burnettii (strain JB137-S8 / ATCC MYA-4627 / FGSC 10392)</name>
    <name type="common">White button mushroom</name>
    <dbReference type="NCBI Taxonomy" id="597362"/>
    <lineage>
        <taxon>Eukaryota</taxon>
        <taxon>Fungi</taxon>
        <taxon>Dikarya</taxon>
        <taxon>Basidiomycota</taxon>
        <taxon>Agaricomycotina</taxon>
        <taxon>Agaricomycetes</taxon>
        <taxon>Agaricomycetidae</taxon>
        <taxon>Agaricales</taxon>
        <taxon>Agaricineae</taxon>
        <taxon>Agaricaceae</taxon>
        <taxon>Agaricus</taxon>
    </lineage>
</organism>
<dbReference type="Gene3D" id="3.40.50.300">
    <property type="entry name" value="P-loop containing nucleotide triphosphate hydrolases"/>
    <property type="match status" value="1"/>
</dbReference>
<accession>K5WXY7</accession>
<dbReference type="KEGG" id="abp:AGABI1DRAFT46434"/>
<dbReference type="eggNOG" id="ENOG502QV5H">
    <property type="taxonomic scope" value="Eukaryota"/>
</dbReference>
<evidence type="ECO:0000259" key="3">
    <source>
        <dbReference type="Pfam" id="PF24883"/>
    </source>
</evidence>
<keyword evidence="1" id="KW-0677">Repeat</keyword>
<dbReference type="Proteomes" id="UP000008493">
    <property type="component" value="Unassembled WGS sequence"/>
</dbReference>
<dbReference type="EMBL" id="JH971413">
    <property type="protein sequence ID" value="EKM75467.1"/>
    <property type="molecule type" value="Genomic_DNA"/>
</dbReference>
<name>K5WXY7_AGABU</name>
<evidence type="ECO:0000313" key="4">
    <source>
        <dbReference type="EMBL" id="EKM75467.1"/>
    </source>
</evidence>
<dbReference type="InParanoid" id="K5WXY7"/>
<dbReference type="SUPFAM" id="SSF52540">
    <property type="entry name" value="P-loop containing nucleoside triphosphate hydrolases"/>
    <property type="match status" value="2"/>
</dbReference>
<dbReference type="HOGENOM" id="CLU_000288_6_10_1"/>
<evidence type="ECO:0000313" key="5">
    <source>
        <dbReference type="Proteomes" id="UP000008493"/>
    </source>
</evidence>
<dbReference type="PANTHER" id="PTHR10039:SF5">
    <property type="entry name" value="NACHT DOMAIN-CONTAINING PROTEIN"/>
    <property type="match status" value="1"/>
</dbReference>
<dbReference type="AlphaFoldDB" id="K5WXY7"/>
<evidence type="ECO:0000256" key="2">
    <source>
        <dbReference type="SAM" id="MobiDB-lite"/>
    </source>
</evidence>
<dbReference type="OrthoDB" id="4760524at2759"/>
<dbReference type="Pfam" id="PF24883">
    <property type="entry name" value="NPHP3_N"/>
    <property type="match status" value="1"/>
</dbReference>